<dbReference type="PROSITE" id="PS51296">
    <property type="entry name" value="RIESKE"/>
    <property type="match status" value="1"/>
</dbReference>
<dbReference type="InterPro" id="IPR005805">
    <property type="entry name" value="Rieske_Fe-S_prot_C"/>
</dbReference>
<comment type="cofactor">
    <cofactor evidence="9">
        <name>[2Fe-2S] cluster</name>
        <dbReference type="ChEBI" id="CHEBI:190135"/>
    </cofactor>
</comment>
<gene>
    <name evidence="12" type="ORF">EFK50_21405</name>
</gene>
<dbReference type="GO" id="GO:0016705">
    <property type="term" value="F:oxidoreductase activity, acting on paired donors, with incorporation or reduction of molecular oxygen"/>
    <property type="evidence" value="ECO:0007669"/>
    <property type="project" value="UniProtKB-ARBA"/>
</dbReference>
<evidence type="ECO:0000256" key="10">
    <source>
        <dbReference type="SAM" id="MobiDB-lite"/>
    </source>
</evidence>
<sequence>MEIETSRRNVLYGVAAAGFAVPLVAACGSGDDGSGPVGVPASDPPTSGGTTPAGESIPTSDIPVGGGAIYPEEKLVVTQPTAGEFKAFSAVCTHQQCLVTKVEDGKIDCTCHGSEYSITDGSVERGPASKPLAEKTVTVSAAGDSLTVS</sequence>
<dbReference type="GO" id="GO:0046872">
    <property type="term" value="F:metal ion binding"/>
    <property type="evidence" value="ECO:0007669"/>
    <property type="project" value="UniProtKB-KW"/>
</dbReference>
<dbReference type="Pfam" id="PF00355">
    <property type="entry name" value="Rieske"/>
    <property type="match status" value="1"/>
</dbReference>
<dbReference type="InterPro" id="IPR036922">
    <property type="entry name" value="Rieske_2Fe-2S_sf"/>
</dbReference>
<reference evidence="12 13" key="1">
    <citation type="submission" date="2018-11" db="EMBL/GenBank/DDBJ databases">
        <authorList>
            <person name="Li F."/>
        </authorList>
    </citation>
    <scope>NUCLEOTIDE SEQUENCE [LARGE SCALE GENOMIC DNA]</scope>
    <source>
        <strain evidence="12 13">Gsoil 097</strain>
    </source>
</reference>
<organism evidence="12 13">
    <name type="scientific">Nocardioides marmoriginsengisoli</name>
    <dbReference type="NCBI Taxonomy" id="661483"/>
    <lineage>
        <taxon>Bacteria</taxon>
        <taxon>Bacillati</taxon>
        <taxon>Actinomycetota</taxon>
        <taxon>Actinomycetes</taxon>
        <taxon>Propionibacteriales</taxon>
        <taxon>Nocardioidaceae</taxon>
        <taxon>Nocardioides</taxon>
    </lineage>
</organism>
<evidence type="ECO:0000256" key="7">
    <source>
        <dbReference type="ARBA" id="ARBA00023157"/>
    </source>
</evidence>
<dbReference type="AlphaFoldDB" id="A0A3N0C906"/>
<dbReference type="Gene3D" id="2.102.10.10">
    <property type="entry name" value="Rieske [2Fe-2S] iron-sulphur domain"/>
    <property type="match status" value="1"/>
</dbReference>
<comment type="function">
    <text evidence="1">Iron-sulfur subunit of the cytochrome bc1 complex, an essential component of the respiratory electron transport chain required for ATP synthesis. The bc1 complex catalyzes the oxidation of menaquinol and the reduction of cytochrome c in the respiratory chain. The bc1 complex operates through a Q-cycle mechanism that couples electron transfer to generation of the proton gradient that drives ATP synthesis.</text>
</comment>
<evidence type="ECO:0000256" key="6">
    <source>
        <dbReference type="ARBA" id="ARBA00023014"/>
    </source>
</evidence>
<dbReference type="PROSITE" id="PS51318">
    <property type="entry name" value="TAT"/>
    <property type="match status" value="1"/>
</dbReference>
<dbReference type="OrthoDB" id="25106at2"/>
<proteinExistence type="predicted"/>
<dbReference type="GO" id="GO:0016020">
    <property type="term" value="C:membrane"/>
    <property type="evidence" value="ECO:0007669"/>
    <property type="project" value="InterPro"/>
</dbReference>
<protein>
    <recommendedName>
        <fullName evidence="2">Cytochrome bc1 complex Rieske iron-sulfur subunit</fullName>
    </recommendedName>
    <alternativeName>
        <fullName evidence="8">Cytochrome bc1 reductase complex subunit QcrA</fullName>
    </alternativeName>
</protein>
<keyword evidence="5" id="KW-0408">Iron</keyword>
<dbReference type="InterPro" id="IPR014349">
    <property type="entry name" value="Rieske_Fe-S_prot"/>
</dbReference>
<evidence type="ECO:0000259" key="11">
    <source>
        <dbReference type="PROSITE" id="PS51296"/>
    </source>
</evidence>
<dbReference type="GO" id="GO:0051537">
    <property type="term" value="F:2 iron, 2 sulfur cluster binding"/>
    <property type="evidence" value="ECO:0007669"/>
    <property type="project" value="UniProtKB-KW"/>
</dbReference>
<name>A0A3N0C906_9ACTN</name>
<dbReference type="SUPFAM" id="SSF50022">
    <property type="entry name" value="ISP domain"/>
    <property type="match status" value="1"/>
</dbReference>
<keyword evidence="6" id="KW-0411">Iron-sulfur</keyword>
<dbReference type="InterPro" id="IPR017941">
    <property type="entry name" value="Rieske_2Fe-2S"/>
</dbReference>
<dbReference type="CDD" id="cd03467">
    <property type="entry name" value="Rieske"/>
    <property type="match status" value="1"/>
</dbReference>
<dbReference type="PROSITE" id="PS51257">
    <property type="entry name" value="PROKAR_LIPOPROTEIN"/>
    <property type="match status" value="1"/>
</dbReference>
<comment type="caution">
    <text evidence="12">The sequence shown here is derived from an EMBL/GenBank/DDBJ whole genome shotgun (WGS) entry which is preliminary data.</text>
</comment>
<feature type="domain" description="Rieske" evidence="11">
    <location>
        <begin position="54"/>
        <end position="146"/>
    </location>
</feature>
<evidence type="ECO:0000256" key="5">
    <source>
        <dbReference type="ARBA" id="ARBA00023004"/>
    </source>
</evidence>
<keyword evidence="13" id="KW-1185">Reference proteome</keyword>
<dbReference type="RefSeq" id="WP_123229649.1">
    <property type="nucleotide sequence ID" value="NZ_RJSE01000016.1"/>
</dbReference>
<evidence type="ECO:0000256" key="3">
    <source>
        <dbReference type="ARBA" id="ARBA00022714"/>
    </source>
</evidence>
<dbReference type="GO" id="GO:0004497">
    <property type="term" value="F:monooxygenase activity"/>
    <property type="evidence" value="ECO:0007669"/>
    <property type="project" value="UniProtKB-ARBA"/>
</dbReference>
<dbReference type="Proteomes" id="UP000267128">
    <property type="component" value="Unassembled WGS sequence"/>
</dbReference>
<feature type="region of interest" description="Disordered" evidence="10">
    <location>
        <begin position="34"/>
        <end position="61"/>
    </location>
</feature>
<evidence type="ECO:0000256" key="9">
    <source>
        <dbReference type="ARBA" id="ARBA00034078"/>
    </source>
</evidence>
<keyword evidence="4" id="KW-0479">Metal-binding</keyword>
<keyword evidence="3" id="KW-0001">2Fe-2S</keyword>
<dbReference type="PANTHER" id="PTHR10134">
    <property type="entry name" value="CYTOCHROME B-C1 COMPLEX SUBUNIT RIESKE, MITOCHONDRIAL"/>
    <property type="match status" value="1"/>
</dbReference>
<dbReference type="InterPro" id="IPR006311">
    <property type="entry name" value="TAT_signal"/>
</dbReference>
<evidence type="ECO:0000256" key="2">
    <source>
        <dbReference type="ARBA" id="ARBA00015816"/>
    </source>
</evidence>
<dbReference type="FunFam" id="2.102.10.10:FF:000016">
    <property type="entry name" value="Nitrite reductase/ring-hydroxylating ferredoxin subunit"/>
    <property type="match status" value="1"/>
</dbReference>
<evidence type="ECO:0000313" key="12">
    <source>
        <dbReference type="EMBL" id="RNL59948.1"/>
    </source>
</evidence>
<dbReference type="PRINTS" id="PR00162">
    <property type="entry name" value="RIESKE"/>
</dbReference>
<evidence type="ECO:0000313" key="13">
    <source>
        <dbReference type="Proteomes" id="UP000267128"/>
    </source>
</evidence>
<accession>A0A3N0C906</accession>
<evidence type="ECO:0000256" key="8">
    <source>
        <dbReference type="ARBA" id="ARBA00029586"/>
    </source>
</evidence>
<keyword evidence="7" id="KW-1015">Disulfide bond</keyword>
<evidence type="ECO:0000256" key="4">
    <source>
        <dbReference type="ARBA" id="ARBA00022723"/>
    </source>
</evidence>
<evidence type="ECO:0000256" key="1">
    <source>
        <dbReference type="ARBA" id="ARBA00002494"/>
    </source>
</evidence>
<dbReference type="EMBL" id="RJSE01000016">
    <property type="protein sequence ID" value="RNL59948.1"/>
    <property type="molecule type" value="Genomic_DNA"/>
</dbReference>